<dbReference type="InterPro" id="IPR016024">
    <property type="entry name" value="ARM-type_fold"/>
</dbReference>
<feature type="compositionally biased region" description="Acidic residues" evidence="4">
    <location>
        <begin position="358"/>
        <end position="382"/>
    </location>
</feature>
<evidence type="ECO:0000256" key="2">
    <source>
        <dbReference type="ARBA" id="ARBA00006856"/>
    </source>
</evidence>
<feature type="compositionally biased region" description="Basic and acidic residues" evidence="4">
    <location>
        <begin position="19"/>
        <end position="36"/>
    </location>
</feature>
<dbReference type="GO" id="GO:0003723">
    <property type="term" value="F:RNA binding"/>
    <property type="evidence" value="ECO:0007669"/>
    <property type="project" value="InterPro"/>
</dbReference>
<feature type="compositionally biased region" description="Basic and acidic residues" evidence="4">
    <location>
        <begin position="413"/>
        <end position="428"/>
    </location>
</feature>
<proteinExistence type="inferred from homology"/>
<dbReference type="Pfam" id="PF02854">
    <property type="entry name" value="MIF4G"/>
    <property type="match status" value="1"/>
</dbReference>
<evidence type="ECO:0000313" key="6">
    <source>
        <dbReference type="EMBL" id="QLG70900.1"/>
    </source>
</evidence>
<gene>
    <name evidence="6" type="ORF">HG535_0A08460</name>
</gene>
<feature type="compositionally biased region" description="Acidic residues" evidence="4">
    <location>
        <begin position="142"/>
        <end position="152"/>
    </location>
</feature>
<evidence type="ECO:0000259" key="5">
    <source>
        <dbReference type="PROSITE" id="PS51366"/>
    </source>
</evidence>
<evidence type="ECO:0000313" key="7">
    <source>
        <dbReference type="Proteomes" id="UP000509704"/>
    </source>
</evidence>
<dbReference type="InterPro" id="IPR003890">
    <property type="entry name" value="MIF4G-like_typ-3"/>
</dbReference>
<organism evidence="6 7">
    <name type="scientific">Zygotorulaspora mrakii</name>
    <name type="common">Zygosaccharomyces mrakii</name>
    <dbReference type="NCBI Taxonomy" id="42260"/>
    <lineage>
        <taxon>Eukaryota</taxon>
        <taxon>Fungi</taxon>
        <taxon>Dikarya</taxon>
        <taxon>Ascomycota</taxon>
        <taxon>Saccharomycotina</taxon>
        <taxon>Saccharomycetes</taxon>
        <taxon>Saccharomycetales</taxon>
        <taxon>Saccharomycetaceae</taxon>
        <taxon>Zygotorulaspora</taxon>
    </lineage>
</organism>
<dbReference type="GO" id="GO:0005730">
    <property type="term" value="C:nucleolus"/>
    <property type="evidence" value="ECO:0007669"/>
    <property type="project" value="UniProtKB-SubCell"/>
</dbReference>
<dbReference type="AlphaFoldDB" id="A0A7H9AWV5"/>
<dbReference type="Proteomes" id="UP000509704">
    <property type="component" value="Chromosome 1"/>
</dbReference>
<feature type="compositionally biased region" description="Basic and acidic residues" evidence="4">
    <location>
        <begin position="93"/>
        <end position="102"/>
    </location>
</feature>
<evidence type="ECO:0000256" key="1">
    <source>
        <dbReference type="ARBA" id="ARBA00004604"/>
    </source>
</evidence>
<dbReference type="PANTHER" id="PTHR18034">
    <property type="entry name" value="CELL CYCLE CONTROL PROTEIN CWF22-RELATED"/>
    <property type="match status" value="1"/>
</dbReference>
<sequence length="1035" mass="117425">MSQKHAIRLPGLLLDELKTKSYDSDERFQGKRDYGVGKKRGSSKQVSRKDRRKQQRLDKRSSQRSKAGHNEEKERPINVNNKAKTGNFAVNEKNSESKKARTTETSNSELLLPPDDELSSDDFEEFEEDDLDEEGWRQLREMEEEDGNEDVEPSDHSGSEVDSSLSKENTEKALNSKGNKDMTIEETMEALKALKEKKNEPQTQLLTEKNKQKRDYLVKIGEQDMLESNMTAEETMAALKSKKEKKNEVRTSKSPQSKKQERKSNQDKEISFPIAPGDRAAMERDEMDMQYYAKKLGLKRNSKKLHARDEYDAIGGLLEGLDFIDNYGIEDEEYGEYGTEQKSDSRDQLKGSGYSNESADEGADEGADESEYPEDGESELDSEELKLLPSDDDLSSDDFDEFAEDDLNEEEWEQLREMEESGDHQDGVKRKRENPLVAPVEGDSGSYVPPWQRKKALETGSLSAAELEVQKKVKSSLNKLSDTNISVIISSLNELYESYARQYVTDAISKQILEIIGQTNKLLDSFIMNYAAVAFALWKLRGVEVGASYIQVTIEHFLKSFDDGIITLKLNDGASANSPPIISKESSNILCLLSYSYNFGIVSSNLIYDIVHLLVASPNEFTTELLLRVISISGPLIRSDDASALKEIISKLLHNVKEIKIQSPRLKFLLDTVTDLKNNRLKPSLLAASYHPLKKTLQNVLQLSATSSEPLLVSLQDIKNVENKGKWWLVGASWKGNMEIPSEEMESRKISKTAKKRVIEDDLLDDLPDWSEIARQQRMNTDVRRAIFISIMSAQDYMDAFGKLEKLNLKKKQGLEIPRVLLHCLSQDSGANGYNPYYALLALKLCENQHSLVKSFQFLFWDIIKAFEDEEEQTIFDGDDVNMNENMKLRNIANRGKFFGYLIAEGILQLDAFKHVSLVSGLVADGVIFVEFLLYQLLLTVAKKSESKGKDSKGKKVVHYNSGLLIKILINGIKLENRSVILKGLLYFTKKNFKYKKYLPRSGGTKALDKELRRMEWATNTFSELMEKNLENAIV</sequence>
<evidence type="ECO:0000256" key="4">
    <source>
        <dbReference type="SAM" id="MobiDB-lite"/>
    </source>
</evidence>
<reference evidence="6 7" key="1">
    <citation type="submission" date="2020-07" db="EMBL/GenBank/DDBJ databases">
        <title>The yeast mating-type switching endonuclease HO is a domesticated member of an unorthodox homing genetic element family.</title>
        <authorList>
            <person name="Coughlan A.Y."/>
            <person name="Lombardi L."/>
            <person name="Braun-Galleani S."/>
            <person name="Martos A.R."/>
            <person name="Galeote V."/>
            <person name="Bigey F."/>
            <person name="Dequin S."/>
            <person name="Byrne K.P."/>
            <person name="Wolfe K.H."/>
        </authorList>
    </citation>
    <scope>NUCLEOTIDE SEQUENCE [LARGE SCALE GENOMIC DNA]</scope>
    <source>
        <strain evidence="6 7">NRRL Y-6702</strain>
    </source>
</reference>
<dbReference type="SMART" id="SM00544">
    <property type="entry name" value="MA3"/>
    <property type="match status" value="1"/>
</dbReference>
<feature type="region of interest" description="Disordered" evidence="4">
    <location>
        <begin position="19"/>
        <end position="283"/>
    </location>
</feature>
<dbReference type="InterPro" id="IPR050781">
    <property type="entry name" value="CWC22_splicing_factor"/>
</dbReference>
<accession>A0A7H9AWV5</accession>
<dbReference type="SMART" id="SM00543">
    <property type="entry name" value="MIF4G"/>
    <property type="match status" value="1"/>
</dbReference>
<feature type="compositionally biased region" description="Basic and acidic residues" evidence="4">
    <location>
        <begin position="208"/>
        <end position="217"/>
    </location>
</feature>
<protein>
    <recommendedName>
        <fullName evidence="5">MI domain-containing protein</fullName>
    </recommendedName>
</protein>
<dbReference type="SUPFAM" id="SSF48371">
    <property type="entry name" value="ARM repeat"/>
    <property type="match status" value="1"/>
</dbReference>
<feature type="compositionally biased region" description="Basic and acidic residues" evidence="4">
    <location>
        <begin position="258"/>
        <end position="270"/>
    </location>
</feature>
<feature type="region of interest" description="Disordered" evidence="4">
    <location>
        <begin position="332"/>
        <end position="450"/>
    </location>
</feature>
<dbReference type="RefSeq" id="XP_037142628.1">
    <property type="nucleotide sequence ID" value="XM_037286733.1"/>
</dbReference>
<keyword evidence="3" id="KW-0539">Nucleus</keyword>
<comment type="similarity">
    <text evidence="2">Belongs to the CWC22 family.</text>
</comment>
<feature type="compositionally biased region" description="Acidic residues" evidence="4">
    <location>
        <begin position="114"/>
        <end position="133"/>
    </location>
</feature>
<dbReference type="EMBL" id="CP058604">
    <property type="protein sequence ID" value="QLG70900.1"/>
    <property type="molecule type" value="Genomic_DNA"/>
</dbReference>
<feature type="compositionally biased region" description="Basic and acidic residues" evidence="4">
    <location>
        <begin position="339"/>
        <end position="349"/>
    </location>
</feature>
<evidence type="ECO:0000256" key="3">
    <source>
        <dbReference type="ARBA" id="ARBA00023242"/>
    </source>
</evidence>
<dbReference type="Gene3D" id="1.25.40.180">
    <property type="match status" value="1"/>
</dbReference>
<feature type="compositionally biased region" description="Polar residues" evidence="4">
    <location>
        <begin position="160"/>
        <end position="177"/>
    </location>
</feature>
<feature type="domain" description="MI" evidence="5">
    <location>
        <begin position="782"/>
        <end position="918"/>
    </location>
</feature>
<keyword evidence="7" id="KW-1185">Reference proteome</keyword>
<comment type="subcellular location">
    <subcellularLocation>
        <location evidence="1">Nucleus</location>
        <location evidence="1">Nucleolus</location>
    </subcellularLocation>
</comment>
<name>A0A7H9AWV5_ZYGMR</name>
<dbReference type="OrthoDB" id="361797at2759"/>
<dbReference type="KEGG" id="zmk:HG535_0A08460"/>
<dbReference type="GO" id="GO:0042274">
    <property type="term" value="P:ribosomal small subunit biogenesis"/>
    <property type="evidence" value="ECO:0007669"/>
    <property type="project" value="TreeGrafter"/>
</dbReference>
<dbReference type="PROSITE" id="PS51366">
    <property type="entry name" value="MI"/>
    <property type="match status" value="1"/>
</dbReference>
<dbReference type="PANTHER" id="PTHR18034:SF4">
    <property type="entry name" value="NUCLEOLAR MIF4G DOMAIN-CONTAINING PROTEIN 1"/>
    <property type="match status" value="1"/>
</dbReference>
<dbReference type="InterPro" id="IPR003891">
    <property type="entry name" value="Initiation_fac_eIF4g_MI"/>
</dbReference>
<dbReference type="GeneID" id="59234537"/>
<dbReference type="Pfam" id="PF02847">
    <property type="entry name" value="MA3"/>
    <property type="match status" value="1"/>
</dbReference>
<feature type="compositionally biased region" description="Acidic residues" evidence="4">
    <location>
        <begin position="390"/>
        <end position="412"/>
    </location>
</feature>